<dbReference type="Pfam" id="PF01943">
    <property type="entry name" value="Polysacc_synt"/>
    <property type="match status" value="1"/>
</dbReference>
<feature type="transmembrane region" description="Helical" evidence="6">
    <location>
        <begin position="7"/>
        <end position="25"/>
    </location>
</feature>
<keyword evidence="3 6" id="KW-0812">Transmembrane</keyword>
<feature type="transmembrane region" description="Helical" evidence="6">
    <location>
        <begin position="220"/>
        <end position="240"/>
    </location>
</feature>
<proteinExistence type="predicted"/>
<reference evidence="7 8" key="1">
    <citation type="submission" date="2015-10" db="EMBL/GenBank/DDBJ databases">
        <authorList>
            <person name="Rovetto F.F."/>
            <person name="Cocolin L.L."/>
            <person name="Illeghems K.K."/>
            <person name="Van Nieuwerbuegh F.F."/>
            <person name="Houf K.K."/>
        </authorList>
    </citation>
    <scope>NUCLEOTIDE SEQUENCE [LARGE SCALE GENOMIC DNA]</scope>
    <source>
        <strain evidence="7 8">LMG 24486</strain>
    </source>
</reference>
<keyword evidence="4 6" id="KW-1133">Transmembrane helix</keyword>
<dbReference type="PANTHER" id="PTHR30250">
    <property type="entry name" value="PST FAMILY PREDICTED COLANIC ACID TRANSPORTER"/>
    <property type="match status" value="1"/>
</dbReference>
<keyword evidence="5 6" id="KW-0472">Membrane</keyword>
<comment type="caution">
    <text evidence="7">The sequence shown here is derived from an EMBL/GenBank/DDBJ whole genome shotgun (WGS) entry which is preliminary data.</text>
</comment>
<feature type="transmembrane region" description="Helical" evidence="6">
    <location>
        <begin position="354"/>
        <end position="372"/>
    </location>
</feature>
<feature type="transmembrane region" description="Helical" evidence="6">
    <location>
        <begin position="37"/>
        <end position="58"/>
    </location>
</feature>
<protein>
    <submittedName>
        <fullName evidence="7">O-antigen transporter</fullName>
    </submittedName>
</protein>
<evidence type="ECO:0000256" key="2">
    <source>
        <dbReference type="ARBA" id="ARBA00022475"/>
    </source>
</evidence>
<dbReference type="Proteomes" id="UP000092987">
    <property type="component" value="Unassembled WGS sequence"/>
</dbReference>
<evidence type="ECO:0000256" key="3">
    <source>
        <dbReference type="ARBA" id="ARBA00022692"/>
    </source>
</evidence>
<feature type="transmembrane region" description="Helical" evidence="6">
    <location>
        <begin position="79"/>
        <end position="102"/>
    </location>
</feature>
<dbReference type="InterPro" id="IPR050833">
    <property type="entry name" value="Poly_Biosynth_Transport"/>
</dbReference>
<feature type="transmembrane region" description="Helical" evidence="6">
    <location>
        <begin position="169"/>
        <end position="189"/>
    </location>
</feature>
<feature type="transmembrane region" description="Helical" evidence="6">
    <location>
        <begin position="279"/>
        <end position="301"/>
    </location>
</feature>
<evidence type="ECO:0000256" key="5">
    <source>
        <dbReference type="ARBA" id="ARBA00023136"/>
    </source>
</evidence>
<feature type="transmembrane region" description="Helical" evidence="6">
    <location>
        <begin position="114"/>
        <end position="133"/>
    </location>
</feature>
<keyword evidence="8" id="KW-1185">Reference proteome</keyword>
<sequence length="408" mass="46850">MNLRKNILNLFVSNSVSYLIPLLQFPYLTRVLGIEEFGLFVFSYSIMLFLMIITNYGFELYLPKEIIEKNSSKKEINEIFTQTVLIRVGLFILSLFILFIVYFYTDYYKDRENILFILTIAVFFNSFTILWVYQVKEMIYLFSRITVIIRFVSLAFVFLFVNTKNDLDILIFILAITNAVILFITYYIAKNKFELSFGKIYVSKSIELLKNSFEYFISRLGVSVYATLGGFVIGAFSGSLKQVAYYGVAHQLYTAGLFAMSSISTPLLPYMTRTKNYKLFFKIVLIALFLTICGSFVGYYFGEEILVLIYGSEMIDAKSVLNIFMITIILSVIGVMFGYPALVPLGKSRVANLSVIYAGIAQLIMICVLYVFKLPFTAVSIAITYFFCDLVMSSYRGYVFAKTYRNAK</sequence>
<evidence type="ECO:0000256" key="4">
    <source>
        <dbReference type="ARBA" id="ARBA00022989"/>
    </source>
</evidence>
<evidence type="ECO:0000313" key="7">
    <source>
        <dbReference type="EMBL" id="OCL95925.1"/>
    </source>
</evidence>
<feature type="transmembrane region" description="Helical" evidence="6">
    <location>
        <begin position="321"/>
        <end position="342"/>
    </location>
</feature>
<keyword evidence="2" id="KW-1003">Cell membrane</keyword>
<feature type="transmembrane region" description="Helical" evidence="6">
    <location>
        <begin position="252"/>
        <end position="272"/>
    </location>
</feature>
<feature type="transmembrane region" description="Helical" evidence="6">
    <location>
        <begin position="145"/>
        <end position="163"/>
    </location>
</feature>
<evidence type="ECO:0000313" key="8">
    <source>
        <dbReference type="Proteomes" id="UP000092987"/>
    </source>
</evidence>
<organism evidence="7 8">
    <name type="scientific">Aliarcobacter thereius LMG 24486</name>
    <dbReference type="NCBI Taxonomy" id="1032240"/>
    <lineage>
        <taxon>Bacteria</taxon>
        <taxon>Pseudomonadati</taxon>
        <taxon>Campylobacterota</taxon>
        <taxon>Epsilonproteobacteria</taxon>
        <taxon>Campylobacterales</taxon>
        <taxon>Arcobacteraceae</taxon>
        <taxon>Aliarcobacter</taxon>
    </lineage>
</organism>
<evidence type="ECO:0000256" key="1">
    <source>
        <dbReference type="ARBA" id="ARBA00004651"/>
    </source>
</evidence>
<comment type="subcellular location">
    <subcellularLocation>
        <location evidence="1">Cell membrane</location>
        <topology evidence="1">Multi-pass membrane protein</topology>
    </subcellularLocation>
</comment>
<feature type="transmembrane region" description="Helical" evidence="6">
    <location>
        <begin position="378"/>
        <end position="398"/>
    </location>
</feature>
<dbReference type="PANTHER" id="PTHR30250:SF11">
    <property type="entry name" value="O-ANTIGEN TRANSPORTER-RELATED"/>
    <property type="match status" value="1"/>
</dbReference>
<dbReference type="EMBL" id="LLKQ01000001">
    <property type="protein sequence ID" value="OCL95925.1"/>
    <property type="molecule type" value="Genomic_DNA"/>
</dbReference>
<gene>
    <name evidence="7" type="primary">rfbX</name>
    <name evidence="7" type="ORF">AA347_01414</name>
</gene>
<dbReference type="RefSeq" id="WP_066390383.1">
    <property type="nucleotide sequence ID" value="NZ_CP035926.1"/>
</dbReference>
<dbReference type="InterPro" id="IPR002797">
    <property type="entry name" value="Polysacc_synth"/>
</dbReference>
<evidence type="ECO:0000256" key="6">
    <source>
        <dbReference type="SAM" id="Phobius"/>
    </source>
</evidence>
<name>A0A1C7WSP8_9BACT</name>
<accession>A0A1C7WSP8</accession>